<evidence type="ECO:0000259" key="5">
    <source>
        <dbReference type="Pfam" id="PF06428"/>
    </source>
</evidence>
<protein>
    <recommendedName>
        <fullName evidence="5">GDP/GTP exchange factor Sec2 N-terminal domain-containing protein</fullName>
    </recommendedName>
</protein>
<comment type="similarity">
    <text evidence="2">Belongs to the SEC2 family.</text>
</comment>
<keyword evidence="7" id="KW-1185">Reference proteome</keyword>
<dbReference type="Pfam" id="PF25555">
    <property type="entry name" value="RAB3A-like_C"/>
    <property type="match status" value="1"/>
</dbReference>
<comment type="caution">
    <text evidence="6">The sequence shown here is derived from an EMBL/GenBank/DDBJ whole genome shotgun (WGS) entry which is preliminary data.</text>
</comment>
<dbReference type="GO" id="GO:0070319">
    <property type="term" value="C:Golgi to plasma membrane transport vesicle"/>
    <property type="evidence" value="ECO:0007669"/>
    <property type="project" value="TreeGrafter"/>
</dbReference>
<evidence type="ECO:0000313" key="7">
    <source>
        <dbReference type="Proteomes" id="UP001461498"/>
    </source>
</evidence>
<accession>A0AAW1CN80</accession>
<feature type="domain" description="GDP/GTP exchange factor Sec2 N-terminal" evidence="5">
    <location>
        <begin position="74"/>
        <end position="141"/>
    </location>
</feature>
<dbReference type="Gene3D" id="1.20.5.4880">
    <property type="match status" value="1"/>
</dbReference>
<organism evidence="6 7">
    <name type="scientific">Rhynocoris fuscipes</name>
    <dbReference type="NCBI Taxonomy" id="488301"/>
    <lineage>
        <taxon>Eukaryota</taxon>
        <taxon>Metazoa</taxon>
        <taxon>Ecdysozoa</taxon>
        <taxon>Arthropoda</taxon>
        <taxon>Hexapoda</taxon>
        <taxon>Insecta</taxon>
        <taxon>Pterygota</taxon>
        <taxon>Neoptera</taxon>
        <taxon>Paraneoptera</taxon>
        <taxon>Hemiptera</taxon>
        <taxon>Heteroptera</taxon>
        <taxon>Panheteroptera</taxon>
        <taxon>Cimicomorpha</taxon>
        <taxon>Reduviidae</taxon>
        <taxon>Harpactorinae</taxon>
        <taxon>Harpactorini</taxon>
        <taxon>Rhynocoris</taxon>
    </lineage>
</organism>
<gene>
    <name evidence="6" type="ORF">O3M35_004380</name>
</gene>
<evidence type="ECO:0000256" key="3">
    <source>
        <dbReference type="SAM" id="Coils"/>
    </source>
</evidence>
<dbReference type="InterPro" id="IPR040351">
    <property type="entry name" value="RAB3IL/RAB3IP/Sec2"/>
</dbReference>
<reference evidence="6 7" key="1">
    <citation type="submission" date="2022-12" db="EMBL/GenBank/DDBJ databases">
        <title>Chromosome-level genome assembly of true bugs.</title>
        <authorList>
            <person name="Ma L."/>
            <person name="Li H."/>
        </authorList>
    </citation>
    <scope>NUCLEOTIDE SEQUENCE [LARGE SCALE GENOMIC DNA]</scope>
    <source>
        <strain evidence="6">Lab_2022b</strain>
    </source>
</reference>
<dbReference type="InterPro" id="IPR009449">
    <property type="entry name" value="Sec2_N"/>
</dbReference>
<evidence type="ECO:0000256" key="1">
    <source>
        <dbReference type="ARBA" id="ARBA00023054"/>
    </source>
</evidence>
<feature type="coiled-coil region" evidence="3">
    <location>
        <begin position="76"/>
        <end position="117"/>
    </location>
</feature>
<proteinExistence type="inferred from homology"/>
<dbReference type="GO" id="GO:0006887">
    <property type="term" value="P:exocytosis"/>
    <property type="evidence" value="ECO:0007669"/>
    <property type="project" value="TreeGrafter"/>
</dbReference>
<keyword evidence="1 3" id="KW-0175">Coiled coil</keyword>
<evidence type="ECO:0000313" key="6">
    <source>
        <dbReference type="EMBL" id="KAK9497709.1"/>
    </source>
</evidence>
<evidence type="ECO:0000256" key="4">
    <source>
        <dbReference type="SAM" id="MobiDB-lite"/>
    </source>
</evidence>
<dbReference type="AlphaFoldDB" id="A0AAW1CN80"/>
<feature type="compositionally biased region" description="Polar residues" evidence="4">
    <location>
        <begin position="212"/>
        <end position="222"/>
    </location>
</feature>
<feature type="compositionally biased region" description="Polar residues" evidence="4">
    <location>
        <begin position="194"/>
        <end position="203"/>
    </location>
</feature>
<dbReference type="Pfam" id="PF06428">
    <property type="entry name" value="Sec2p"/>
    <property type="match status" value="1"/>
</dbReference>
<dbReference type="PANTHER" id="PTHR14430:SF0">
    <property type="entry name" value="SEC2P DOMAIN-CONTAINING PROTEIN"/>
    <property type="match status" value="1"/>
</dbReference>
<dbReference type="EMBL" id="JAPXFL010000014">
    <property type="protein sequence ID" value="KAK9497709.1"/>
    <property type="molecule type" value="Genomic_DNA"/>
</dbReference>
<sequence>MLVKQGQTKCDTNLNERNVAEDELFVIDETLSPDQQPQSLNIINNEEQDESLSNIVDSGASSWDRSTIADVKGQSLIKLQDDLRKAHDELRVKDEQVNRLTRIRAEVEAELEELTASLFQEAHTMVREANLRQAGAEKSLKESFMQIEVLTAEVAALKALVLTSTPSRPNPHLHPHLVQDDSGGLFRKHKRSPSHLNLNYGRQSSSPPKSPTETSNNIPDNLQSKDDALEVDPIVHKEFLAWKENPTLEKSDPFIARIYDEDIDNCLRFPNKELSTELIHGIQIGEIFIEAVSDKGKNNFPRKCALLETVRQCHYRLRIGNSETWHSISYICRNRIIAVCDFLNYLRYIQRGLVKSTAHEMYWEIVRLRKAMVLARLGLALSS</sequence>
<feature type="region of interest" description="Disordered" evidence="4">
    <location>
        <begin position="165"/>
        <end position="224"/>
    </location>
</feature>
<dbReference type="GO" id="GO:0005085">
    <property type="term" value="F:guanyl-nucleotide exchange factor activity"/>
    <property type="evidence" value="ECO:0007669"/>
    <property type="project" value="InterPro"/>
</dbReference>
<dbReference type="CDD" id="cd21044">
    <property type="entry name" value="Rab11BD_RAB3IP_like"/>
    <property type="match status" value="1"/>
</dbReference>
<dbReference type="PANTHER" id="PTHR14430">
    <property type="entry name" value="RABIN3-RELATED"/>
    <property type="match status" value="1"/>
</dbReference>
<dbReference type="SUPFAM" id="SSF144284">
    <property type="entry name" value="Sec2 N-terminal region"/>
    <property type="match status" value="1"/>
</dbReference>
<dbReference type="Proteomes" id="UP001461498">
    <property type="component" value="Unassembled WGS sequence"/>
</dbReference>
<name>A0AAW1CN80_9HEMI</name>
<evidence type="ECO:0000256" key="2">
    <source>
        <dbReference type="ARBA" id="ARBA00025794"/>
    </source>
</evidence>